<dbReference type="EMBL" id="CP072648">
    <property type="protein sequence ID" value="QUW03226.1"/>
    <property type="molecule type" value="Genomic_DNA"/>
</dbReference>
<keyword evidence="2" id="KW-1133">Transmembrane helix</keyword>
<reference evidence="3 4" key="1">
    <citation type="submission" date="2021-03" db="EMBL/GenBank/DDBJ databases">
        <title>Genomic and phenotypic characterization of Chloracidobacterium isolates provides evidence for multiple species.</title>
        <authorList>
            <person name="Saini M.K."/>
            <person name="Costas A.M.G."/>
            <person name="Tank M."/>
            <person name="Bryant D.A."/>
        </authorList>
    </citation>
    <scope>NUCLEOTIDE SEQUENCE [LARGE SCALE GENOMIC DNA]</scope>
    <source>
        <strain evidence="3 4">BV2-C</strain>
    </source>
</reference>
<keyword evidence="4" id="KW-1185">Reference proteome</keyword>
<organism evidence="3 4">
    <name type="scientific">Chloracidobacterium validum</name>
    <dbReference type="NCBI Taxonomy" id="2821543"/>
    <lineage>
        <taxon>Bacteria</taxon>
        <taxon>Pseudomonadati</taxon>
        <taxon>Acidobacteriota</taxon>
        <taxon>Terriglobia</taxon>
        <taxon>Terriglobales</taxon>
        <taxon>Acidobacteriaceae</taxon>
        <taxon>Chloracidobacterium</taxon>
    </lineage>
</organism>
<feature type="transmembrane region" description="Helical" evidence="2">
    <location>
        <begin position="6"/>
        <end position="24"/>
    </location>
</feature>
<dbReference type="Proteomes" id="UP000676506">
    <property type="component" value="Chromosome 1"/>
</dbReference>
<evidence type="ECO:0000256" key="2">
    <source>
        <dbReference type="SAM" id="Phobius"/>
    </source>
</evidence>
<dbReference type="RefSeq" id="WP_211429117.1">
    <property type="nucleotide sequence ID" value="NZ_CP072648.1"/>
</dbReference>
<keyword evidence="2" id="KW-0812">Transmembrane</keyword>
<protein>
    <submittedName>
        <fullName evidence="3">Uncharacterized protein</fullName>
    </submittedName>
</protein>
<keyword evidence="2" id="KW-0472">Membrane</keyword>
<gene>
    <name evidence="3" type="ORF">J8C06_01945</name>
</gene>
<sequence length="144" mass="15888">MGFVPLILVGIILLPLVWLEVKRYTTARLAGKVSDAMRARLGRRLLSAGLLLSVTALVGLGLEFRELFGPAQLVGYFLICALLLCVSMATMVYDIRAVIRQSLRDFHDRDAEAQRFQAFMAREASPSRELSNGAGGAPERKPLR</sequence>
<evidence type="ECO:0000313" key="3">
    <source>
        <dbReference type="EMBL" id="QUW03226.1"/>
    </source>
</evidence>
<proteinExistence type="predicted"/>
<name>A0ABX8B985_9BACT</name>
<evidence type="ECO:0000256" key="1">
    <source>
        <dbReference type="SAM" id="MobiDB-lite"/>
    </source>
</evidence>
<accession>A0ABX8B985</accession>
<feature type="region of interest" description="Disordered" evidence="1">
    <location>
        <begin position="122"/>
        <end position="144"/>
    </location>
</feature>
<feature type="transmembrane region" description="Helical" evidence="2">
    <location>
        <begin position="74"/>
        <end position="95"/>
    </location>
</feature>
<feature type="transmembrane region" description="Helical" evidence="2">
    <location>
        <begin position="45"/>
        <end position="62"/>
    </location>
</feature>
<evidence type="ECO:0000313" key="4">
    <source>
        <dbReference type="Proteomes" id="UP000676506"/>
    </source>
</evidence>